<name>A0A0W0F4V8_MONRR</name>
<dbReference type="Proteomes" id="UP000054988">
    <property type="component" value="Unassembled WGS sequence"/>
</dbReference>
<dbReference type="EMBL" id="LATX01002332">
    <property type="protein sequence ID" value="KTB31347.1"/>
    <property type="molecule type" value="Genomic_DNA"/>
</dbReference>
<dbReference type="AlphaFoldDB" id="A0A0W0F4V8"/>
<reference evidence="2 3" key="1">
    <citation type="submission" date="2015-12" db="EMBL/GenBank/DDBJ databases">
        <title>Draft genome sequence of Moniliophthora roreri, the causal agent of frosty pod rot of cacao.</title>
        <authorList>
            <person name="Aime M.C."/>
            <person name="Diaz-Valderrama J.R."/>
            <person name="Kijpornyongpan T."/>
            <person name="Phillips-Mora W."/>
        </authorList>
    </citation>
    <scope>NUCLEOTIDE SEQUENCE [LARGE SCALE GENOMIC DNA]</scope>
    <source>
        <strain evidence="2 3">MCA 2952</strain>
    </source>
</reference>
<accession>A0A0W0F4V8</accession>
<evidence type="ECO:0000313" key="3">
    <source>
        <dbReference type="Proteomes" id="UP000054988"/>
    </source>
</evidence>
<comment type="caution">
    <text evidence="2">The sequence shown here is derived from an EMBL/GenBank/DDBJ whole genome shotgun (WGS) entry which is preliminary data.</text>
</comment>
<organism evidence="2 3">
    <name type="scientific">Moniliophthora roreri</name>
    <name type="common">Frosty pod rot fungus</name>
    <name type="synonym">Monilia roreri</name>
    <dbReference type="NCBI Taxonomy" id="221103"/>
    <lineage>
        <taxon>Eukaryota</taxon>
        <taxon>Fungi</taxon>
        <taxon>Dikarya</taxon>
        <taxon>Basidiomycota</taxon>
        <taxon>Agaricomycotina</taxon>
        <taxon>Agaricomycetes</taxon>
        <taxon>Agaricomycetidae</taxon>
        <taxon>Agaricales</taxon>
        <taxon>Marasmiineae</taxon>
        <taxon>Marasmiaceae</taxon>
        <taxon>Moniliophthora</taxon>
    </lineage>
</organism>
<proteinExistence type="predicted"/>
<protein>
    <submittedName>
        <fullName evidence="2">Uncharacterized protein</fullName>
    </submittedName>
</protein>
<evidence type="ECO:0000313" key="2">
    <source>
        <dbReference type="EMBL" id="KTB31347.1"/>
    </source>
</evidence>
<evidence type="ECO:0000256" key="1">
    <source>
        <dbReference type="SAM" id="MobiDB-lite"/>
    </source>
</evidence>
<feature type="region of interest" description="Disordered" evidence="1">
    <location>
        <begin position="38"/>
        <end position="59"/>
    </location>
</feature>
<sequence>MLDHPSAGPNATINQWIKAIRKYHFKLVHVKGVIHGPDGLSRPSSGGATTERPPINEEDYLDDDNRELIGFQMGDGVLKEPYPFENFKDEIDNCGGYLFELAKCIEDKLHKAWLEVKVDKEVRVNIMKSREIERVDTFMQLKVFPPRLTEEWSDDHPYKERHRSDFTKNLDDCLEDLKKWLADEDWREGVNLEQSDRKFLEKQSPKFFVDRDGRLYRRNENLEGQH</sequence>
<gene>
    <name evidence="2" type="ORF">WG66_16073</name>
</gene>